<evidence type="ECO:0000256" key="3">
    <source>
        <dbReference type="ARBA" id="ARBA00023186"/>
    </source>
</evidence>
<dbReference type="PANTHER" id="PTHR21013">
    <property type="entry name" value="ATP SYNTHASE MITOCHONDRIAL F1 COMPLEX ASSEMBLY FACTOR 2/ATP12 PROTEIN, MITOCHONDRIAL PRECURSOR"/>
    <property type="match status" value="1"/>
</dbReference>
<evidence type="ECO:0000313" key="5">
    <source>
        <dbReference type="Proteomes" id="UP000248863"/>
    </source>
</evidence>
<dbReference type="Gene3D" id="1.10.3580.10">
    <property type="entry name" value="ATP12 ATPase"/>
    <property type="match status" value="1"/>
</dbReference>
<accession>A0A327KSI7</accession>
<dbReference type="InterPro" id="IPR023335">
    <property type="entry name" value="ATP12_ortho_dom_sf"/>
</dbReference>
<keyword evidence="2" id="KW-0809">Transit peptide</keyword>
<sequence>MSDLFEDFFAASPADPNEAARRTMRPLRRRFYAEVTLREAPEGVAVELDGRPVRTPARRTLAFPTAAIAERCAAEWRAQTEMIDPGTMPLTRLANAIIDAVVETPEEVASEIARYLGSDLLVYRAEGPARLVDKQSRAWDPVLAWARDSHGARFVLVEGVVFATQPERAVETMRRLIPPGAWRLGALHVVTALTGSALLALALAEGVVTADDAWAAAHVDEDWNMELWGHDEQALARRSHRRSEFDAAAAVLELVPEG</sequence>
<dbReference type="AlphaFoldDB" id="A0A327KSI7"/>
<proteinExistence type="inferred from homology"/>
<reference evidence="4 5" key="1">
    <citation type="submission" date="2017-07" db="EMBL/GenBank/DDBJ databases">
        <title>Draft Genome Sequences of Select Purple Nonsulfur Bacteria.</title>
        <authorList>
            <person name="Lasarre B."/>
            <person name="Mckinlay J.B."/>
        </authorList>
    </citation>
    <scope>NUCLEOTIDE SEQUENCE [LARGE SCALE GENOMIC DNA]</scope>
    <source>
        <strain evidence="4 5">DSM 11907</strain>
    </source>
</reference>
<gene>
    <name evidence="4" type="ORF">CH338_12950</name>
</gene>
<dbReference type="Proteomes" id="UP000248863">
    <property type="component" value="Unassembled WGS sequence"/>
</dbReference>
<dbReference type="EMBL" id="NPEU01000130">
    <property type="protein sequence ID" value="RAI38348.1"/>
    <property type="molecule type" value="Genomic_DNA"/>
</dbReference>
<protein>
    <submittedName>
        <fullName evidence="4">ATPase</fullName>
    </submittedName>
</protein>
<dbReference type="InterPro" id="IPR042272">
    <property type="entry name" value="ATP12_ATP_synth-F1-assembly_N"/>
</dbReference>
<evidence type="ECO:0000256" key="1">
    <source>
        <dbReference type="ARBA" id="ARBA00008231"/>
    </source>
</evidence>
<comment type="caution">
    <text evidence="4">The sequence shown here is derived from an EMBL/GenBank/DDBJ whole genome shotgun (WGS) entry which is preliminary data.</text>
</comment>
<organism evidence="4 5">
    <name type="scientific">Rhodoplanes elegans</name>
    <dbReference type="NCBI Taxonomy" id="29408"/>
    <lineage>
        <taxon>Bacteria</taxon>
        <taxon>Pseudomonadati</taxon>
        <taxon>Pseudomonadota</taxon>
        <taxon>Alphaproteobacteria</taxon>
        <taxon>Hyphomicrobiales</taxon>
        <taxon>Nitrobacteraceae</taxon>
        <taxon>Rhodoplanes</taxon>
    </lineage>
</organism>
<dbReference type="PANTHER" id="PTHR21013:SF10">
    <property type="entry name" value="ATP SYNTHASE MITOCHONDRIAL F1 COMPLEX ASSEMBLY FACTOR 2"/>
    <property type="match status" value="1"/>
</dbReference>
<keyword evidence="3" id="KW-0143">Chaperone</keyword>
<dbReference type="RefSeq" id="WP_111357586.1">
    <property type="nucleotide sequence ID" value="NZ_NHSK01000054.1"/>
</dbReference>
<dbReference type="Gene3D" id="3.30.2180.10">
    <property type="entry name" value="ATP12-like"/>
    <property type="match status" value="1"/>
</dbReference>
<dbReference type="GO" id="GO:0043461">
    <property type="term" value="P:proton-transporting ATP synthase complex assembly"/>
    <property type="evidence" value="ECO:0007669"/>
    <property type="project" value="InterPro"/>
</dbReference>
<evidence type="ECO:0000256" key="2">
    <source>
        <dbReference type="ARBA" id="ARBA00022946"/>
    </source>
</evidence>
<dbReference type="InterPro" id="IPR011419">
    <property type="entry name" value="ATP12_ATP_synth-F1-assembly"/>
</dbReference>
<dbReference type="SUPFAM" id="SSF160909">
    <property type="entry name" value="ATP12-like"/>
    <property type="match status" value="1"/>
</dbReference>
<keyword evidence="5" id="KW-1185">Reference proteome</keyword>
<dbReference type="Pfam" id="PF07542">
    <property type="entry name" value="ATP12"/>
    <property type="match status" value="1"/>
</dbReference>
<comment type="similarity">
    <text evidence="1">Belongs to the ATP12 family.</text>
</comment>
<dbReference type="OrthoDB" id="9797825at2"/>
<evidence type="ECO:0000313" key="4">
    <source>
        <dbReference type="EMBL" id="RAI38348.1"/>
    </source>
</evidence>
<name>A0A327KSI7_9BRAD</name>